<evidence type="ECO:0000313" key="3">
    <source>
        <dbReference type="Proteomes" id="UP000041254"/>
    </source>
</evidence>
<proteinExistence type="predicted"/>
<dbReference type="PhylomeDB" id="A0A0G4GX37"/>
<dbReference type="AlphaFoldDB" id="A0A0G4GX37"/>
<gene>
    <name evidence="2" type="ORF">Vbra_847</name>
</gene>
<dbReference type="EMBL" id="CDMY01000859">
    <property type="protein sequence ID" value="CEM35583.1"/>
    <property type="molecule type" value="Genomic_DNA"/>
</dbReference>
<dbReference type="Proteomes" id="UP000041254">
    <property type="component" value="Unassembled WGS sequence"/>
</dbReference>
<feature type="domain" description="TLDc" evidence="1">
    <location>
        <begin position="213"/>
        <end position="295"/>
    </location>
</feature>
<dbReference type="VEuPathDB" id="CryptoDB:Vbra_847"/>
<accession>A0A0G4GX37</accession>
<evidence type="ECO:0000313" key="2">
    <source>
        <dbReference type="EMBL" id="CEM35583.1"/>
    </source>
</evidence>
<dbReference type="InParanoid" id="A0A0G4GX37"/>
<organism evidence="2 3">
    <name type="scientific">Vitrella brassicaformis (strain CCMP3155)</name>
    <dbReference type="NCBI Taxonomy" id="1169540"/>
    <lineage>
        <taxon>Eukaryota</taxon>
        <taxon>Sar</taxon>
        <taxon>Alveolata</taxon>
        <taxon>Colpodellida</taxon>
        <taxon>Vitrellaceae</taxon>
        <taxon>Vitrella</taxon>
    </lineage>
</organism>
<protein>
    <recommendedName>
        <fullName evidence="1">TLDc domain-containing protein</fullName>
    </recommendedName>
</protein>
<keyword evidence="3" id="KW-1185">Reference proteome</keyword>
<name>A0A0G4GX37_VITBC</name>
<dbReference type="InterPro" id="IPR006571">
    <property type="entry name" value="TLDc_dom"/>
</dbReference>
<evidence type="ECO:0000259" key="1">
    <source>
        <dbReference type="Pfam" id="PF07534"/>
    </source>
</evidence>
<reference evidence="2 3" key="1">
    <citation type="submission" date="2014-11" db="EMBL/GenBank/DDBJ databases">
        <authorList>
            <person name="Zhu J."/>
            <person name="Qi W."/>
            <person name="Song R."/>
        </authorList>
    </citation>
    <scope>NUCLEOTIDE SEQUENCE [LARGE SCALE GENOMIC DNA]</scope>
</reference>
<sequence>MRPLAAPPCHPLVSVPSDDIVEPGAFILSSIWSVLEIESISELTVVLPQPSHLDALKAAMERRFGPGRVFGNMVEEDSRLVMNSNHIPHFRGAAFAQLSTDDVLEAALRTARLLLPEALVEDGIPYAREQLSSMLKRYLPSLPVDVSAEALASDFHKRVRAATPMSVVDPPYAPQRLKAPLAAAMERRGMAMQPMLPLRGGSPCRPSPSTIASAQQLMAILHKTGKHITGIELLYKATMHGFDFTDMLTRVADASCLLFLTRSNGNMHGCFIDDSIRPPPPPHQIALNTLYSYYNHYDADALIFYAPGPSPPIFDPEEVTQQCVSVSRPDIGVRGSLTIGRSASHNLSREEWLGLWVPDAVWMDSGLPGCVVRLGWGDVNEVEEVAADEVEVFTLQTEG</sequence>
<dbReference type="Pfam" id="PF07534">
    <property type="entry name" value="TLD"/>
    <property type="match status" value="1"/>
</dbReference>